<keyword evidence="1" id="KW-0175">Coiled coil</keyword>
<dbReference type="InterPro" id="IPR049608">
    <property type="entry name" value="TraP-like"/>
</dbReference>
<evidence type="ECO:0000313" key="4">
    <source>
        <dbReference type="Proteomes" id="UP000245981"/>
    </source>
</evidence>
<name>A0A2V2B5C5_9GAMM</name>
<dbReference type="RefSeq" id="WP_109717990.1">
    <property type="nucleotide sequence ID" value="NZ_QGHF01000010.1"/>
</dbReference>
<dbReference type="Proteomes" id="UP000245981">
    <property type="component" value="Unassembled WGS sequence"/>
</dbReference>
<keyword evidence="2" id="KW-0472">Membrane</keyword>
<keyword evidence="2" id="KW-1133">Transmembrane helix</keyword>
<feature type="coiled-coil region" evidence="1">
    <location>
        <begin position="127"/>
        <end position="154"/>
    </location>
</feature>
<keyword evidence="2" id="KW-0812">Transmembrane</keyword>
<comment type="caution">
    <text evidence="3">The sequence shown here is derived from an EMBL/GenBank/DDBJ whole genome shotgun (WGS) entry which is preliminary data.</text>
</comment>
<dbReference type="AlphaFoldDB" id="A0A2V2B5C5"/>
<gene>
    <name evidence="3" type="ORF">C7431_11050</name>
</gene>
<dbReference type="NCBIfam" id="NF033885">
    <property type="entry name" value="conj_TraP_IncI1"/>
    <property type="match status" value="1"/>
</dbReference>
<organism evidence="3 4">
    <name type="scientific">Pantoea allii</name>
    <dbReference type="NCBI Taxonomy" id="574096"/>
    <lineage>
        <taxon>Bacteria</taxon>
        <taxon>Pseudomonadati</taxon>
        <taxon>Pseudomonadota</taxon>
        <taxon>Gammaproteobacteria</taxon>
        <taxon>Enterobacterales</taxon>
        <taxon>Erwiniaceae</taxon>
        <taxon>Pantoea</taxon>
    </lineage>
</organism>
<evidence type="ECO:0000256" key="1">
    <source>
        <dbReference type="SAM" id="Coils"/>
    </source>
</evidence>
<sequence>MNEFQQLPEEPESQQPVAAAPAVQKNWLMRPWFLGQSPLMLAVYILIIGLGGWYAFKPDSSDTNVSQLAFGGSGSGSSSFQPVAGASAVRPVQPVKTEPAPVTALPDDVMNLINEGKSFSGANREAISRLSDTVRAQTAALAALQKQVTQLSSEYGVLANRLTVLESRPVARLNSEEHVYGSHRSRPSAVSGMHLESIQGDMAWISWQGKTWAVQEGMHLGPVVIQDINAAESKVMTSAGPLR</sequence>
<evidence type="ECO:0000313" key="3">
    <source>
        <dbReference type="EMBL" id="PWK94556.1"/>
    </source>
</evidence>
<proteinExistence type="predicted"/>
<dbReference type="OrthoDB" id="6507272at2"/>
<reference evidence="3 4" key="1">
    <citation type="submission" date="2018-05" db="EMBL/GenBank/DDBJ databases">
        <title>Genomic Encyclopedia of Type Strains, Phase IV (KMG-V): Genome sequencing to study the core and pangenomes of soil and plant-associated prokaryotes.</title>
        <authorList>
            <person name="Whitman W."/>
        </authorList>
    </citation>
    <scope>NUCLEOTIDE SEQUENCE [LARGE SCALE GENOMIC DNA]</scope>
    <source>
        <strain evidence="3 4">PNA 200-10</strain>
    </source>
</reference>
<feature type="transmembrane region" description="Helical" evidence="2">
    <location>
        <begin position="39"/>
        <end position="56"/>
    </location>
</feature>
<evidence type="ECO:0000256" key="2">
    <source>
        <dbReference type="SAM" id="Phobius"/>
    </source>
</evidence>
<accession>A0A2V2B5C5</accession>
<protein>
    <submittedName>
        <fullName evidence="3">Intracellular multiplication protein IcmG</fullName>
    </submittedName>
</protein>
<dbReference type="EMBL" id="QGHF01000010">
    <property type="protein sequence ID" value="PWK94556.1"/>
    <property type="molecule type" value="Genomic_DNA"/>
</dbReference>